<dbReference type="GO" id="GO:0046872">
    <property type="term" value="F:metal ion binding"/>
    <property type="evidence" value="ECO:0007669"/>
    <property type="project" value="UniProtKB-KW"/>
</dbReference>
<evidence type="ECO:0000313" key="15">
    <source>
        <dbReference type="Proteomes" id="UP000558192"/>
    </source>
</evidence>
<accession>A0A7X5Y6U0</accession>
<name>A0A7X5Y6U0_9SPHN</name>
<reference evidence="14 15" key="1">
    <citation type="submission" date="2020-03" db="EMBL/GenBank/DDBJ databases">
        <title>Genomic Encyclopedia of Type Strains, Phase IV (KMG-IV): sequencing the most valuable type-strain genomes for metagenomic binning, comparative biology and taxonomic classification.</title>
        <authorList>
            <person name="Goeker M."/>
        </authorList>
    </citation>
    <scope>NUCLEOTIDE SEQUENCE [LARGE SCALE GENOMIC DNA]</scope>
    <source>
        <strain evidence="14 15">DSM 16846</strain>
    </source>
</reference>
<keyword evidence="3 12" id="KW-0812">Transmembrane</keyword>
<dbReference type="EMBL" id="JAATJC010000001">
    <property type="protein sequence ID" value="NJC06154.1"/>
    <property type="molecule type" value="Genomic_DNA"/>
</dbReference>
<comment type="subcellular location">
    <subcellularLocation>
        <location evidence="12">Cell membrane</location>
        <topology evidence="12">Multi-pass membrane protein</topology>
    </subcellularLocation>
    <subcellularLocation>
        <location evidence="2">Membrane</location>
        <topology evidence="2">Multi-pass membrane protein</topology>
    </subcellularLocation>
</comment>
<protein>
    <recommendedName>
        <fullName evidence="12">Heme A synthase</fullName>
        <shortName evidence="12">HAS</shortName>
        <ecNumber evidence="12">1.17.99.9</ecNumber>
    </recommendedName>
    <alternativeName>
        <fullName evidence="12">Cytochrome aa3-controlling protein</fullName>
    </alternativeName>
</protein>
<feature type="region of interest" description="Disordered" evidence="13">
    <location>
        <begin position="346"/>
        <end position="367"/>
    </location>
</feature>
<dbReference type="EC" id="1.17.99.9" evidence="12"/>
<keyword evidence="5 12" id="KW-1133">Transmembrane helix</keyword>
<feature type="transmembrane region" description="Helical" evidence="12">
    <location>
        <begin position="288"/>
        <end position="309"/>
    </location>
</feature>
<comment type="pathway">
    <text evidence="10 12">Porphyrin-containing compound metabolism; heme A biosynthesis; heme A from heme O: step 1/1.</text>
</comment>
<feature type="binding site" description="axial binding residue" evidence="12">
    <location>
        <position position="317"/>
    </location>
    <ligand>
        <name>heme</name>
        <dbReference type="ChEBI" id="CHEBI:30413"/>
    </ligand>
    <ligandPart>
        <name>Fe</name>
        <dbReference type="ChEBI" id="CHEBI:18248"/>
    </ligandPart>
</feature>
<evidence type="ECO:0000256" key="13">
    <source>
        <dbReference type="SAM" id="MobiDB-lite"/>
    </source>
</evidence>
<keyword evidence="8 12" id="KW-0350">Heme biosynthesis</keyword>
<evidence type="ECO:0000256" key="8">
    <source>
        <dbReference type="ARBA" id="ARBA00023133"/>
    </source>
</evidence>
<dbReference type="AlphaFoldDB" id="A0A7X5Y6U0"/>
<dbReference type="Proteomes" id="UP000558192">
    <property type="component" value="Unassembled WGS sequence"/>
</dbReference>
<dbReference type="UniPathway" id="UPA00269">
    <property type="reaction ID" value="UER00713"/>
</dbReference>
<dbReference type="HAMAP" id="MF_01665">
    <property type="entry name" value="HemeA_synth_type2"/>
    <property type="match status" value="1"/>
</dbReference>
<evidence type="ECO:0000256" key="6">
    <source>
        <dbReference type="ARBA" id="ARBA00023002"/>
    </source>
</evidence>
<evidence type="ECO:0000256" key="7">
    <source>
        <dbReference type="ARBA" id="ARBA00023004"/>
    </source>
</evidence>
<comment type="subunit">
    <text evidence="12">Interacts with CtaB.</text>
</comment>
<evidence type="ECO:0000256" key="2">
    <source>
        <dbReference type="ARBA" id="ARBA00004141"/>
    </source>
</evidence>
<feature type="transmembrane region" description="Helical" evidence="12">
    <location>
        <begin position="195"/>
        <end position="217"/>
    </location>
</feature>
<evidence type="ECO:0000256" key="10">
    <source>
        <dbReference type="ARBA" id="ARBA00044501"/>
    </source>
</evidence>
<dbReference type="InterPro" id="IPR023754">
    <property type="entry name" value="HemeA_Synthase_type2"/>
</dbReference>
<dbReference type="Pfam" id="PF02628">
    <property type="entry name" value="COX15-CtaA"/>
    <property type="match status" value="1"/>
</dbReference>
<feature type="transmembrane region" description="Helical" evidence="12">
    <location>
        <begin position="20"/>
        <end position="39"/>
    </location>
</feature>
<keyword evidence="12" id="KW-1003">Cell membrane</keyword>
<evidence type="ECO:0000256" key="3">
    <source>
        <dbReference type="ARBA" id="ARBA00022692"/>
    </source>
</evidence>
<dbReference type="PANTHER" id="PTHR23289:SF2">
    <property type="entry name" value="CYTOCHROME C OXIDASE ASSEMBLY PROTEIN COX15 HOMOLOG"/>
    <property type="match status" value="1"/>
</dbReference>
<dbReference type="InterPro" id="IPR003780">
    <property type="entry name" value="COX15/CtaA_fam"/>
</dbReference>
<keyword evidence="9 12" id="KW-0472">Membrane</keyword>
<comment type="catalytic activity">
    <reaction evidence="11">
        <text>Fe(II)-heme o + 2 A + H2O = Fe(II)-heme a + 2 AH2</text>
        <dbReference type="Rhea" id="RHEA:63388"/>
        <dbReference type="ChEBI" id="CHEBI:13193"/>
        <dbReference type="ChEBI" id="CHEBI:15377"/>
        <dbReference type="ChEBI" id="CHEBI:17499"/>
        <dbReference type="ChEBI" id="CHEBI:60530"/>
        <dbReference type="ChEBI" id="CHEBI:61715"/>
        <dbReference type="EC" id="1.17.99.9"/>
    </reaction>
    <physiologicalReaction direction="left-to-right" evidence="11">
        <dbReference type="Rhea" id="RHEA:63389"/>
    </physiologicalReaction>
</comment>
<evidence type="ECO:0000256" key="5">
    <source>
        <dbReference type="ARBA" id="ARBA00022989"/>
    </source>
</evidence>
<evidence type="ECO:0000256" key="4">
    <source>
        <dbReference type="ARBA" id="ARBA00022723"/>
    </source>
</evidence>
<feature type="transmembrane region" description="Helical" evidence="12">
    <location>
        <begin position="131"/>
        <end position="149"/>
    </location>
</feature>
<proteinExistence type="inferred from homology"/>
<organism evidence="14 15">
    <name type="scientific">Sphingomonas kaistensis</name>
    <dbReference type="NCBI Taxonomy" id="298708"/>
    <lineage>
        <taxon>Bacteria</taxon>
        <taxon>Pseudomonadati</taxon>
        <taxon>Pseudomonadota</taxon>
        <taxon>Alphaproteobacteria</taxon>
        <taxon>Sphingomonadales</taxon>
        <taxon>Sphingomonadaceae</taxon>
        <taxon>Sphingomonas</taxon>
    </lineage>
</organism>
<comment type="function">
    <text evidence="12">Catalyzes the conversion of heme O to heme A by two successive hydroxylations of the methyl group at C8. The first hydroxylation forms heme I, the second hydroxylation results in an unstable dihydroxymethyl group, which spontaneously dehydrates, resulting in the formyl group of heme A.</text>
</comment>
<gene>
    <name evidence="12" type="primary">ctaA</name>
    <name evidence="14" type="ORF">GGQ97_001947</name>
</gene>
<dbReference type="GO" id="GO:0005886">
    <property type="term" value="C:plasma membrane"/>
    <property type="evidence" value="ECO:0007669"/>
    <property type="project" value="UniProtKB-SubCell"/>
</dbReference>
<dbReference type="GO" id="GO:0016653">
    <property type="term" value="F:oxidoreductase activity, acting on NAD(P)H, heme protein as acceptor"/>
    <property type="evidence" value="ECO:0007669"/>
    <property type="project" value="TreeGrafter"/>
</dbReference>
<dbReference type="GO" id="GO:0120547">
    <property type="term" value="F:heme A synthase activity"/>
    <property type="evidence" value="ECO:0007669"/>
    <property type="project" value="UniProtKB-EC"/>
</dbReference>
<feature type="binding site" description="axial binding residue" evidence="12">
    <location>
        <position position="261"/>
    </location>
    <ligand>
        <name>heme</name>
        <dbReference type="ChEBI" id="CHEBI:30413"/>
    </ligand>
    <ligandPart>
        <name>Fe</name>
        <dbReference type="ChEBI" id="CHEBI:18248"/>
    </ligandPart>
</feature>
<comment type="caution">
    <text evidence="14">The sequence shown here is derived from an EMBL/GenBank/DDBJ whole genome shotgun (WGS) entry which is preliminary data.</text>
</comment>
<comment type="cofactor">
    <cofactor evidence="1 12">
        <name>heme b</name>
        <dbReference type="ChEBI" id="CHEBI:60344"/>
    </cofactor>
</comment>
<sequence>MTDAALPRPTARPLAVSNWLLSLCALIFVMVVVGGITRLTESGLSITEWKPISGAIPPITEAQWLREFELYKRIPEYQQINNGMSLADFKNIFFWEWVHRQLGRVIGLVALLPLLWFAVKKAIPRRYGWRTGSIFLLVCVQGAIGWWMVASGLTERTDVSHVRLAVHLLTALLIFGFTLWTALDLRSEGAVPRRIPTIGLWAFAALALQLLFGAYVAGLDAGYAFNSWPLMGDEIYPSAAPWLEPFFRNFVDNPITVQFIHRWWAFVVLVFAVALARRVRTLSRRHSAALHAAIGLQILLGIGTLLSGMNLHVAVAHQATAVLVVASFVAAVHRLAGARATASTLPGTRGFEDEPNFPLVPSEAEAR</sequence>
<keyword evidence="7 12" id="KW-0408">Iron</keyword>
<feature type="transmembrane region" description="Helical" evidence="12">
    <location>
        <begin position="101"/>
        <end position="119"/>
    </location>
</feature>
<evidence type="ECO:0000256" key="9">
    <source>
        <dbReference type="ARBA" id="ARBA00023136"/>
    </source>
</evidence>
<evidence type="ECO:0000256" key="12">
    <source>
        <dbReference type="HAMAP-Rule" id="MF_01665"/>
    </source>
</evidence>
<feature type="transmembrane region" description="Helical" evidence="12">
    <location>
        <begin position="259"/>
        <end position="276"/>
    </location>
</feature>
<keyword evidence="4 12" id="KW-0479">Metal-binding</keyword>
<dbReference type="GO" id="GO:0006784">
    <property type="term" value="P:heme A biosynthetic process"/>
    <property type="evidence" value="ECO:0007669"/>
    <property type="project" value="UniProtKB-UniRule"/>
</dbReference>
<evidence type="ECO:0000313" key="14">
    <source>
        <dbReference type="EMBL" id="NJC06154.1"/>
    </source>
</evidence>
<keyword evidence="6 12" id="KW-0560">Oxidoreductase</keyword>
<evidence type="ECO:0000256" key="1">
    <source>
        <dbReference type="ARBA" id="ARBA00001970"/>
    </source>
</evidence>
<dbReference type="PANTHER" id="PTHR23289">
    <property type="entry name" value="CYTOCHROME C OXIDASE ASSEMBLY PROTEIN COX15"/>
    <property type="match status" value="1"/>
</dbReference>
<comment type="similarity">
    <text evidence="12">Belongs to the COX15/CtaA family. Type 2 subfamily.</text>
</comment>
<feature type="transmembrane region" description="Helical" evidence="12">
    <location>
        <begin position="164"/>
        <end position="183"/>
    </location>
</feature>
<evidence type="ECO:0000256" key="11">
    <source>
        <dbReference type="ARBA" id="ARBA00048044"/>
    </source>
</evidence>
<feature type="transmembrane region" description="Helical" evidence="12">
    <location>
        <begin position="315"/>
        <end position="336"/>
    </location>
</feature>
<keyword evidence="15" id="KW-1185">Reference proteome</keyword>